<sequence>MNTDNTPNYRFEVKIPIPLNRLEEVRIWLMTHALWFKPHFPDRDVNSLYLDTPHLERYEENLSGISVRKKVRIRWYNQLDDANKAKLEFKHRQGGKGYKVTFDTQFDFDDLEFSWAKALKLSFDKLPEQGQLLWGVEHTPVLICRYTRQYFISNCQKIRATFDKNICVYDQRYKADANLHRSVPLGDYVLLELKADAEFEKELSRLLATCPLRQSRHSKYVNGIRQLMWQ</sequence>
<dbReference type="InterPro" id="IPR018966">
    <property type="entry name" value="VTC_domain"/>
</dbReference>
<dbReference type="EMBL" id="CP013188">
    <property type="protein sequence ID" value="ALO44039.1"/>
    <property type="molecule type" value="Genomic_DNA"/>
</dbReference>
<dbReference type="Pfam" id="PF09359">
    <property type="entry name" value="VTC"/>
    <property type="match status" value="1"/>
</dbReference>
<gene>
    <name evidence="2" type="ORF">PP2015_3565</name>
</gene>
<dbReference type="Gene3D" id="3.20.100.30">
    <property type="entry name" value="VTC, catalytic tunnel domain"/>
    <property type="match status" value="1"/>
</dbReference>
<accession>A0A0S2K6F5</accession>
<dbReference type="CDD" id="cd07750">
    <property type="entry name" value="PolyPPase_VTC_like"/>
    <property type="match status" value="1"/>
</dbReference>
<feature type="domain" description="VTC" evidence="1">
    <location>
        <begin position="10"/>
        <end position="227"/>
    </location>
</feature>
<dbReference type="PATRIC" id="fig|161398.10.peg.3634"/>
<dbReference type="GO" id="GO:0006799">
    <property type="term" value="P:polyphosphate biosynthetic process"/>
    <property type="evidence" value="ECO:0007669"/>
    <property type="project" value="UniProtKB-ARBA"/>
</dbReference>
<keyword evidence="3" id="KW-1185">Reference proteome</keyword>
<dbReference type="RefSeq" id="WP_058031928.1">
    <property type="nucleotide sequence ID" value="NZ_CP013188.1"/>
</dbReference>
<evidence type="ECO:0000259" key="1">
    <source>
        <dbReference type="Pfam" id="PF09359"/>
    </source>
</evidence>
<reference evidence="2 3" key="1">
    <citation type="submission" date="2015-11" db="EMBL/GenBank/DDBJ databases">
        <authorList>
            <person name="Zhang Y."/>
            <person name="Guo Z."/>
        </authorList>
    </citation>
    <scope>NUCLEOTIDE SEQUENCE [LARGE SCALE GENOMIC DNA]</scope>
    <source>
        <strain evidence="2 3">KCTC 12086</strain>
    </source>
</reference>
<dbReference type="KEGG" id="pphe:PP2015_3565"/>
<evidence type="ECO:0000313" key="2">
    <source>
        <dbReference type="EMBL" id="ALO44039.1"/>
    </source>
</evidence>
<dbReference type="STRING" id="161398.PP2015_3565"/>
<proteinExistence type="predicted"/>
<dbReference type="AlphaFoldDB" id="A0A0S2K6F5"/>
<dbReference type="OrthoDB" id="541850at2"/>
<evidence type="ECO:0000313" key="3">
    <source>
        <dbReference type="Proteomes" id="UP000061457"/>
    </source>
</evidence>
<name>A0A0S2K6F5_9GAMM</name>
<dbReference type="Proteomes" id="UP000061457">
    <property type="component" value="Chromosome II"/>
</dbReference>
<protein>
    <submittedName>
        <fullName evidence="2">VTC domain-containing protein</fullName>
    </submittedName>
</protein>
<dbReference type="InterPro" id="IPR042267">
    <property type="entry name" value="VTC_sf"/>
</dbReference>
<organism evidence="2 3">
    <name type="scientific">Pseudoalteromonas phenolica</name>
    <dbReference type="NCBI Taxonomy" id="161398"/>
    <lineage>
        <taxon>Bacteria</taxon>
        <taxon>Pseudomonadati</taxon>
        <taxon>Pseudomonadota</taxon>
        <taxon>Gammaproteobacteria</taxon>
        <taxon>Alteromonadales</taxon>
        <taxon>Pseudoalteromonadaceae</taxon>
        <taxon>Pseudoalteromonas</taxon>
    </lineage>
</organism>